<dbReference type="Pfam" id="PF12833">
    <property type="entry name" value="HTH_18"/>
    <property type="match status" value="1"/>
</dbReference>
<dbReference type="Proteomes" id="UP000419017">
    <property type="component" value="Unassembled WGS sequence"/>
</dbReference>
<dbReference type="InterPro" id="IPR018062">
    <property type="entry name" value="HTH_AraC-typ_CS"/>
</dbReference>
<dbReference type="PROSITE" id="PS00041">
    <property type="entry name" value="HTH_ARAC_FAMILY_1"/>
    <property type="match status" value="1"/>
</dbReference>
<dbReference type="AlphaFoldDB" id="A0A6I8MC18"/>
<evidence type="ECO:0000256" key="3">
    <source>
        <dbReference type="ARBA" id="ARBA00023163"/>
    </source>
</evidence>
<dbReference type="PROSITE" id="PS01124">
    <property type="entry name" value="HTH_ARAC_FAMILY_2"/>
    <property type="match status" value="1"/>
</dbReference>
<dbReference type="GO" id="GO:0003700">
    <property type="term" value="F:DNA-binding transcription factor activity"/>
    <property type="evidence" value="ECO:0007669"/>
    <property type="project" value="InterPro"/>
</dbReference>
<reference evidence="5 6" key="1">
    <citation type="submission" date="2019-10" db="EMBL/GenBank/DDBJ databases">
        <authorList>
            <person name="Blom J."/>
        </authorList>
    </citation>
    <scope>NUCLEOTIDE SEQUENCE [LARGE SCALE GENOMIC DNA]</scope>
    <source>
        <strain evidence="5 6">ES3154-GLU</strain>
    </source>
</reference>
<dbReference type="PANTHER" id="PTHR47504">
    <property type="entry name" value="RIGHT ORIGIN-BINDING PROTEIN"/>
    <property type="match status" value="1"/>
</dbReference>
<evidence type="ECO:0000259" key="4">
    <source>
        <dbReference type="PROSITE" id="PS01124"/>
    </source>
</evidence>
<proteinExistence type="predicted"/>
<dbReference type="RefSeq" id="WP_156683035.1">
    <property type="nucleotide sequence ID" value="NZ_CABWIB010000001.1"/>
</dbReference>
<dbReference type="PANTHER" id="PTHR47504:SF5">
    <property type="entry name" value="RIGHT ORIGIN-BINDING PROTEIN"/>
    <property type="match status" value="1"/>
</dbReference>
<dbReference type="SUPFAM" id="SSF46689">
    <property type="entry name" value="Homeodomain-like"/>
    <property type="match status" value="1"/>
</dbReference>
<dbReference type="Gene3D" id="1.10.10.60">
    <property type="entry name" value="Homeodomain-like"/>
    <property type="match status" value="2"/>
</dbReference>
<protein>
    <recommendedName>
        <fullName evidence="4">HTH araC/xylS-type domain-containing protein</fullName>
    </recommendedName>
</protein>
<gene>
    <name evidence="5" type="ORF">OMES3154_00271</name>
</gene>
<keyword evidence="1" id="KW-0805">Transcription regulation</keyword>
<dbReference type="InterPro" id="IPR018060">
    <property type="entry name" value="HTH_AraC"/>
</dbReference>
<feature type="domain" description="HTH araC/xylS-type" evidence="4">
    <location>
        <begin position="8"/>
        <end position="107"/>
    </location>
</feature>
<name>A0A6I8MC18_9FUSO</name>
<dbReference type="InterPro" id="IPR009057">
    <property type="entry name" value="Homeodomain-like_sf"/>
</dbReference>
<dbReference type="SUPFAM" id="SSF55136">
    <property type="entry name" value="Probable bacterial effector-binding domain"/>
    <property type="match status" value="1"/>
</dbReference>
<keyword evidence="3" id="KW-0804">Transcription</keyword>
<dbReference type="InterPro" id="IPR011256">
    <property type="entry name" value="Reg_factor_effector_dom_sf"/>
</dbReference>
<keyword evidence="2" id="KW-0238">DNA-binding</keyword>
<dbReference type="Gene3D" id="3.20.80.10">
    <property type="entry name" value="Regulatory factor, effector binding domain"/>
    <property type="match status" value="1"/>
</dbReference>
<accession>A0A6I8MC18</accession>
<keyword evidence="6" id="KW-1185">Reference proteome</keyword>
<dbReference type="EMBL" id="CABWIB010000001">
    <property type="protein sequence ID" value="VWL84999.1"/>
    <property type="molecule type" value="Genomic_DNA"/>
</dbReference>
<dbReference type="InterPro" id="IPR050959">
    <property type="entry name" value="MarA-like"/>
</dbReference>
<dbReference type="Pfam" id="PF14526">
    <property type="entry name" value="Cass2"/>
    <property type="match status" value="1"/>
</dbReference>
<evidence type="ECO:0000256" key="2">
    <source>
        <dbReference type="ARBA" id="ARBA00023125"/>
    </source>
</evidence>
<dbReference type="GO" id="GO:0043565">
    <property type="term" value="F:sequence-specific DNA binding"/>
    <property type="evidence" value="ECO:0007669"/>
    <property type="project" value="InterPro"/>
</dbReference>
<organism evidence="5 6">
    <name type="scientific">Oceanivirga miroungae</name>
    <dbReference type="NCBI Taxonomy" id="1130046"/>
    <lineage>
        <taxon>Bacteria</taxon>
        <taxon>Fusobacteriati</taxon>
        <taxon>Fusobacteriota</taxon>
        <taxon>Fusobacteriia</taxon>
        <taxon>Fusobacteriales</taxon>
        <taxon>Leptotrichiaceae</taxon>
        <taxon>Oceanivirga</taxon>
    </lineage>
</organism>
<evidence type="ECO:0000256" key="1">
    <source>
        <dbReference type="ARBA" id="ARBA00023015"/>
    </source>
</evidence>
<evidence type="ECO:0000313" key="6">
    <source>
        <dbReference type="Proteomes" id="UP000419017"/>
    </source>
</evidence>
<sequence length="278" mass="32025">MNYLVVINNIINYLEKNLGSEIDKKYISDTSALPYDIISRLFTILTGFSIHQYFRNRKLSEAAKTLSENSEVKITELAFLYGYDSLEAFNLAFRKYHGKAPSSVLKGASYNYLTPLELQLNVLGGDKLNVKIETISDLEVSALRISEAKKIKKEDIKSIWDDFKLKIDEVIDHKTIDIYEIICDDSNNVPTYYAACSKLDDKLNKKLNLKSLIIPSRQYAIFTIIGSVDDQIEKVIQNILNTFFDLEDNNKYFSPEFAYYKAGNRFDEKYEIKFCIAI</sequence>
<evidence type="ECO:0000313" key="5">
    <source>
        <dbReference type="EMBL" id="VWL84999.1"/>
    </source>
</evidence>
<dbReference type="InterPro" id="IPR029441">
    <property type="entry name" value="Cass2"/>
</dbReference>
<dbReference type="SMART" id="SM00342">
    <property type="entry name" value="HTH_ARAC"/>
    <property type="match status" value="1"/>
</dbReference>